<dbReference type="CDD" id="cd06664">
    <property type="entry name" value="IscU_like"/>
    <property type="match status" value="1"/>
</dbReference>
<feature type="domain" description="NIF system FeS cluster assembly NifU N-terminal" evidence="1">
    <location>
        <begin position="28"/>
        <end position="85"/>
    </location>
</feature>
<reference evidence="2 3" key="1">
    <citation type="journal article" date="2011" name="J. Bacteriol.">
        <title>Genome sequence of the ethanol-producing Zymomonas mobilis subsp. mobilis lectotype strain ATCC 10988.</title>
        <authorList>
            <person name="Pappas K.M."/>
            <person name="Kouvelis V.N."/>
            <person name="Saunders E."/>
            <person name="Brettin T.S."/>
            <person name="Bruce D."/>
            <person name="Detter C."/>
            <person name="Balakireva M."/>
            <person name="Han C.S."/>
            <person name="Savvakis G."/>
            <person name="Kyrpides N.C."/>
            <person name="Typas M.A."/>
        </authorList>
    </citation>
    <scope>NUCLEOTIDE SEQUENCE [LARGE SCALE GENOMIC DNA]</scope>
    <source>
        <strain evidence="3">ATCC 10988 / DSM 424 / CCUG 17860 / LMG 404 / NCIMB 8938 / NRRL B-806 / ZM1</strain>
    </source>
</reference>
<dbReference type="SUPFAM" id="SSF82649">
    <property type="entry name" value="SufE/NifU"/>
    <property type="match status" value="1"/>
</dbReference>
<dbReference type="AlphaFoldDB" id="A0A0H3G2B3"/>
<accession>A0A0H3G2B3</accession>
<dbReference type="InterPro" id="IPR002871">
    <property type="entry name" value="NIF_FeS_clus_asmbl_NifU_N"/>
</dbReference>
<name>A0A0H3G2B3_ZYMMA</name>
<proteinExistence type="predicted"/>
<dbReference type="GO" id="GO:0016226">
    <property type="term" value="P:iron-sulfur cluster assembly"/>
    <property type="evidence" value="ECO:0007669"/>
    <property type="project" value="InterPro"/>
</dbReference>
<dbReference type="OrthoDB" id="7857113at2"/>
<evidence type="ECO:0000313" key="2">
    <source>
        <dbReference type="EMBL" id="AEH62948.1"/>
    </source>
</evidence>
<dbReference type="KEGG" id="zmm:Zmob_1116"/>
<evidence type="ECO:0000259" key="1">
    <source>
        <dbReference type="Pfam" id="PF01592"/>
    </source>
</evidence>
<evidence type="ECO:0000313" key="3">
    <source>
        <dbReference type="Proteomes" id="UP000001494"/>
    </source>
</evidence>
<dbReference type="EMBL" id="CP002850">
    <property type="protein sequence ID" value="AEH62948.1"/>
    <property type="molecule type" value="Genomic_DNA"/>
</dbReference>
<organism evidence="2 3">
    <name type="scientific">Zymomonas mobilis subsp. mobilis (strain ATCC 10988 / DSM 424 / LMG 404 / NCIMB 8938 / NRRL B-806 / ZM1)</name>
    <dbReference type="NCBI Taxonomy" id="555217"/>
    <lineage>
        <taxon>Bacteria</taxon>
        <taxon>Pseudomonadati</taxon>
        <taxon>Pseudomonadota</taxon>
        <taxon>Alphaproteobacteria</taxon>
        <taxon>Sphingomonadales</taxon>
        <taxon>Zymomonadaceae</taxon>
        <taxon>Zymomonas</taxon>
    </lineage>
</organism>
<protein>
    <recommendedName>
        <fullName evidence="1">NIF system FeS cluster assembly NifU N-terminal domain-containing protein</fullName>
    </recommendedName>
</protein>
<dbReference type="Gene3D" id="3.90.1010.10">
    <property type="match status" value="1"/>
</dbReference>
<dbReference type="RefSeq" id="WP_014500876.1">
    <property type="nucleotide sequence ID" value="NC_017262.1"/>
</dbReference>
<dbReference type="eggNOG" id="COG0822">
    <property type="taxonomic scope" value="Bacteria"/>
</dbReference>
<gene>
    <name evidence="2" type="ordered locus">Zmob_1116</name>
</gene>
<dbReference type="Proteomes" id="UP000001494">
    <property type="component" value="Chromosome"/>
</dbReference>
<dbReference type="GO" id="GO:0005506">
    <property type="term" value="F:iron ion binding"/>
    <property type="evidence" value="ECO:0007669"/>
    <property type="project" value="InterPro"/>
</dbReference>
<dbReference type="HOGENOM" id="CLU_079283_3_0_5"/>
<dbReference type="Pfam" id="PF01592">
    <property type="entry name" value="NifU_N"/>
    <property type="match status" value="1"/>
</dbReference>
<dbReference type="GO" id="GO:0051536">
    <property type="term" value="F:iron-sulfur cluster binding"/>
    <property type="evidence" value="ECO:0007669"/>
    <property type="project" value="InterPro"/>
</dbReference>
<sequence length="149" mass="16021">MAEPLYTRDILKLATSIPFEERLEIADGRAEKRAPICGSQMACDVCLDDNQHITEIGLDISACALGQASAALMGQDIIGRSLPELKETLRQLKAYLAGEIEDITSWPSLMALSAARPHKGRHGAICLPFETVIAAFEAAMVAKTEALPA</sequence>